<dbReference type="OrthoDB" id="9790252at2"/>
<feature type="domain" description="Cytoskeleton protein RodZ-like C-terminal" evidence="1">
    <location>
        <begin position="307"/>
        <end position="376"/>
    </location>
</feature>
<protein>
    <submittedName>
        <fullName evidence="2">Protein RodZ, contains Xre-like HTH and DUF4115 domains</fullName>
    </submittedName>
</protein>
<name>A0A1H3W0H0_9RHOB</name>
<dbReference type="PANTHER" id="PTHR34475:SF1">
    <property type="entry name" value="CYTOSKELETON PROTEIN RODZ"/>
    <property type="match status" value="1"/>
</dbReference>
<dbReference type="EMBL" id="FNQM01000001">
    <property type="protein sequence ID" value="SDZ80563.1"/>
    <property type="molecule type" value="Genomic_DNA"/>
</dbReference>
<dbReference type="Pfam" id="PF13464">
    <property type="entry name" value="RodZ_C"/>
    <property type="match status" value="1"/>
</dbReference>
<evidence type="ECO:0000313" key="3">
    <source>
        <dbReference type="Proteomes" id="UP000198703"/>
    </source>
</evidence>
<dbReference type="AlphaFoldDB" id="A0A1H3W0H0"/>
<dbReference type="STRING" id="89524.SAMN05444370_101444"/>
<dbReference type="Proteomes" id="UP000198703">
    <property type="component" value="Unassembled WGS sequence"/>
</dbReference>
<organism evidence="2 3">
    <name type="scientific">Rubrimonas cliftonensis</name>
    <dbReference type="NCBI Taxonomy" id="89524"/>
    <lineage>
        <taxon>Bacteria</taxon>
        <taxon>Pseudomonadati</taxon>
        <taxon>Pseudomonadota</taxon>
        <taxon>Alphaproteobacteria</taxon>
        <taxon>Rhodobacterales</taxon>
        <taxon>Paracoccaceae</taxon>
        <taxon>Rubrimonas</taxon>
    </lineage>
</organism>
<dbReference type="PANTHER" id="PTHR34475">
    <property type="match status" value="1"/>
</dbReference>
<dbReference type="Gene3D" id="1.10.260.40">
    <property type="entry name" value="lambda repressor-like DNA-binding domains"/>
    <property type="match status" value="1"/>
</dbReference>
<dbReference type="InterPro" id="IPR050400">
    <property type="entry name" value="Bact_Cytoskel_RodZ"/>
</dbReference>
<keyword evidence="3" id="KW-1185">Reference proteome</keyword>
<reference evidence="2 3" key="1">
    <citation type="submission" date="2016-10" db="EMBL/GenBank/DDBJ databases">
        <authorList>
            <person name="de Groot N.N."/>
        </authorList>
    </citation>
    <scope>NUCLEOTIDE SEQUENCE [LARGE SCALE GENOMIC DNA]</scope>
    <source>
        <strain evidence="2 3">DSM 15345</strain>
    </source>
</reference>
<proteinExistence type="predicted"/>
<dbReference type="InterPro" id="IPR025194">
    <property type="entry name" value="RodZ-like_C"/>
</dbReference>
<evidence type="ECO:0000313" key="2">
    <source>
        <dbReference type="EMBL" id="SDZ80563.1"/>
    </source>
</evidence>
<dbReference type="Pfam" id="PF13413">
    <property type="entry name" value="HTH_25"/>
    <property type="match status" value="1"/>
</dbReference>
<dbReference type="InterPro" id="IPR010982">
    <property type="entry name" value="Lambda_DNA-bd_dom_sf"/>
</dbReference>
<gene>
    <name evidence="2" type="ORF">SAMN05444370_101444</name>
</gene>
<sequence>MVEADIVELRGFDSYRVSLGDEMRGERASLGKSLLDVQRELRIKAAHIDAIESANPDGVPHRGFVTGYVRAYARYLGMDEDAVLRRFCEESGFTPPSAAPLAAGALSAGRAAAPGARRADLDAVIAGSRLAAASRAASVNASFGAVVSGVASLGVLCGLVGGLGYGAWTMLENIQRVDFAPLPQAPEALAAAPEIDMMMRIARAGAVPGPMIDASALAAVYAAQEVGPPPSAPRDGPISALDPESAGVYAAASAPKPEDFVTAALDPAFVVALAATENGEPSAVVSAEPAPDAAPRPPEAEVRGVALVIDSEAWVRVRDGSGRVVHEKLMQAGESWRAPEAAQGFTLRAGNAGGVFLEVDGVRHGPLGRPGGVVSNVLLDASAIRAALPKAVAETPARAEPVSLSAALADR</sequence>
<dbReference type="GO" id="GO:0003677">
    <property type="term" value="F:DNA binding"/>
    <property type="evidence" value="ECO:0007669"/>
    <property type="project" value="InterPro"/>
</dbReference>
<evidence type="ECO:0000259" key="1">
    <source>
        <dbReference type="Pfam" id="PF13464"/>
    </source>
</evidence>
<accession>A0A1H3W0H0</accession>
<dbReference type="RefSeq" id="WP_093247911.1">
    <property type="nucleotide sequence ID" value="NZ_FNQM01000001.1"/>
</dbReference>